<reference evidence="2" key="1">
    <citation type="journal article" date="2023" name="Front. Plant Sci.">
        <title>Chromosomal-level genome assembly of Melastoma candidum provides insights into trichome evolution.</title>
        <authorList>
            <person name="Zhong Y."/>
            <person name="Wu W."/>
            <person name="Sun C."/>
            <person name="Zou P."/>
            <person name="Liu Y."/>
            <person name="Dai S."/>
            <person name="Zhou R."/>
        </authorList>
    </citation>
    <scope>NUCLEOTIDE SEQUENCE [LARGE SCALE GENOMIC DNA]</scope>
</reference>
<accession>A0ACB9RXC0</accession>
<sequence>MDLNKAYALFALLFIVSILRQGFCSLQTTSGKVIDCVDIFKQPALDHPLLKDHKIQGDGSTGCYDIRCPGFIQTDKGIVLGDVFNRTSDYGGIQQQVDVRITQDPTTKNWILSFGIGNEERQAGYWPKELFPQMAGRN</sequence>
<name>A0ACB9RXC0_9MYRT</name>
<protein>
    <submittedName>
        <fullName evidence="1">Uncharacterized protein</fullName>
    </submittedName>
</protein>
<dbReference type="Proteomes" id="UP001057402">
    <property type="component" value="Chromosome 3"/>
</dbReference>
<organism evidence="1 2">
    <name type="scientific">Melastoma candidum</name>
    <dbReference type="NCBI Taxonomy" id="119954"/>
    <lineage>
        <taxon>Eukaryota</taxon>
        <taxon>Viridiplantae</taxon>
        <taxon>Streptophyta</taxon>
        <taxon>Embryophyta</taxon>
        <taxon>Tracheophyta</taxon>
        <taxon>Spermatophyta</taxon>
        <taxon>Magnoliopsida</taxon>
        <taxon>eudicotyledons</taxon>
        <taxon>Gunneridae</taxon>
        <taxon>Pentapetalae</taxon>
        <taxon>rosids</taxon>
        <taxon>malvids</taxon>
        <taxon>Myrtales</taxon>
        <taxon>Melastomataceae</taxon>
        <taxon>Melastomatoideae</taxon>
        <taxon>Melastomateae</taxon>
        <taxon>Melastoma</taxon>
    </lineage>
</organism>
<comment type="caution">
    <text evidence="1">The sequence shown here is derived from an EMBL/GenBank/DDBJ whole genome shotgun (WGS) entry which is preliminary data.</text>
</comment>
<evidence type="ECO:0000313" key="1">
    <source>
        <dbReference type="EMBL" id="KAI4383484.1"/>
    </source>
</evidence>
<gene>
    <name evidence="1" type="ORF">MLD38_009317</name>
</gene>
<dbReference type="EMBL" id="CM042882">
    <property type="protein sequence ID" value="KAI4383484.1"/>
    <property type="molecule type" value="Genomic_DNA"/>
</dbReference>
<keyword evidence="2" id="KW-1185">Reference proteome</keyword>
<proteinExistence type="predicted"/>
<evidence type="ECO:0000313" key="2">
    <source>
        <dbReference type="Proteomes" id="UP001057402"/>
    </source>
</evidence>